<reference evidence="5" key="1">
    <citation type="submission" date="2025-08" db="UniProtKB">
        <authorList>
            <consortium name="RefSeq"/>
        </authorList>
    </citation>
    <scope>IDENTIFICATION</scope>
</reference>
<dbReference type="AlphaFoldDB" id="A0A8B7ZD84"/>
<dbReference type="OMA" id="CAILEHI"/>
<dbReference type="Proteomes" id="UP000694845">
    <property type="component" value="Unplaced"/>
</dbReference>
<dbReference type="KEGG" id="aplc:110986231"/>
<dbReference type="InterPro" id="IPR032675">
    <property type="entry name" value="LRR_dom_sf"/>
</dbReference>
<evidence type="ECO:0000259" key="3">
    <source>
        <dbReference type="PROSITE" id="PS50837"/>
    </source>
</evidence>
<dbReference type="PANTHER" id="PTHR46312">
    <property type="entry name" value="NACHT DOMAIN-CONTAINING PROTEIN"/>
    <property type="match status" value="1"/>
</dbReference>
<dbReference type="InterPro" id="IPR007111">
    <property type="entry name" value="NACHT_NTPase"/>
</dbReference>
<feature type="domain" description="NACHT" evidence="3">
    <location>
        <begin position="167"/>
        <end position="295"/>
    </location>
</feature>
<gene>
    <name evidence="5" type="primary">LOC110986231</name>
</gene>
<organism evidence="4 5">
    <name type="scientific">Acanthaster planci</name>
    <name type="common">Crown-of-thorns starfish</name>
    <dbReference type="NCBI Taxonomy" id="133434"/>
    <lineage>
        <taxon>Eukaryota</taxon>
        <taxon>Metazoa</taxon>
        <taxon>Echinodermata</taxon>
        <taxon>Eleutherozoa</taxon>
        <taxon>Asterozoa</taxon>
        <taxon>Asteroidea</taxon>
        <taxon>Valvatacea</taxon>
        <taxon>Valvatida</taxon>
        <taxon>Acanthasteridae</taxon>
        <taxon>Acanthaster</taxon>
    </lineage>
</organism>
<dbReference type="Gene3D" id="3.80.10.10">
    <property type="entry name" value="Ribonuclease Inhibitor"/>
    <property type="match status" value="1"/>
</dbReference>
<dbReference type="SUPFAM" id="SSF52540">
    <property type="entry name" value="P-loop containing nucleoside triphosphate hydrolases"/>
    <property type="match status" value="1"/>
</dbReference>
<dbReference type="InterPro" id="IPR027417">
    <property type="entry name" value="P-loop_NTPase"/>
</dbReference>
<evidence type="ECO:0000256" key="1">
    <source>
        <dbReference type="ARBA" id="ARBA00022741"/>
    </source>
</evidence>
<evidence type="ECO:0000313" key="5">
    <source>
        <dbReference type="RefSeq" id="XP_022103634.1"/>
    </source>
</evidence>
<evidence type="ECO:0000313" key="4">
    <source>
        <dbReference type="Proteomes" id="UP000694845"/>
    </source>
</evidence>
<keyword evidence="2" id="KW-0067">ATP-binding</keyword>
<evidence type="ECO:0000256" key="2">
    <source>
        <dbReference type="ARBA" id="ARBA00022840"/>
    </source>
</evidence>
<accession>A0A8B7ZD84</accession>
<protein>
    <submittedName>
        <fullName evidence="5">NACHT, LRR and PYD domains-containing protein 3-like</fullName>
    </submittedName>
</protein>
<dbReference type="PROSITE" id="PS50837">
    <property type="entry name" value="NACHT"/>
    <property type="match status" value="1"/>
</dbReference>
<sequence>MGAVWSWLLGSGNPSQEHLQPASLGASNVDSITQHATPAANFPPNVAVTGRNNPVFLNRVEGSIFNFYAETPKNEKGHLGINCAEQLKTYYLKEMSTIPIHPILLSTTRKIKDIFIQLLLRKETHRTRRAEKGVRLRADSKECYPDNPIMEPLKSQDDLMQLLIDDGHVVVVGTAGKGKTTLTRKIAYDWTCHASDSCLSLFKLVFVLRMKEIQVGSGILDSMRKILPTDVGVSRRHLQHIIHENQREVLIIFDGLDEASSTVLEGPVHDDDYPIKDVLSAKALRNCSVLVTTRPHKMDQLRSYFKNYTVVETTGFSSDNRNKYIQQFFSDDKSIGEALIKEVDVTAFIHTLAQCPIMLLLLCLIWNHDQTLPQRLTELYERAVNVLVDHLSSKGSPNLHDPTKMDALIEVIGRVAFEGLINPLGERLVFSPEEFSNNLEYAFQIGILFQETRIVVEHIVRTINFLHKSFQEFFAAKFLALKAGGQIREKLLPLVTLETIQEKEYLLRFCCGMNQEAACAILEHINGLSEDLQTPAYLWIQSFSLVLVFEAQSPDLVKAVGSRLTLKYKEDFSAMVYFLQWLPDFVRLDRLNIHVTHIHAQAASRSILEQVRVDSLYFHLDLTSMNSGQFLNQLTALRENIASMPHQPHATRLYLTTDGCDNHSNTEECNTVGIQISQLSCFFRENQTLKNFGIGLAGNIIRSEVQLKDFVGTLVSCKATYLCIDDNDLHGSLGILSPLFQTLTSLVLRRCSLTDDDMNKVSRFVTEANNLTCLYFHGGNFSQDAVYTLIDAINQNESIDLEKLYLCDIDLDPSLVSRMVLEKIPHLKEFKTGFFAKRE</sequence>
<dbReference type="PANTHER" id="PTHR46312:SF2">
    <property type="entry name" value="NUCLEOTIDE-BINDING OLIGOMERIZATION DOMAIN-CONTAINING PROTEIN 2-LIKE"/>
    <property type="match status" value="1"/>
</dbReference>
<name>A0A8B7ZD84_ACAPL</name>
<dbReference type="GeneID" id="110986231"/>
<keyword evidence="4" id="KW-1185">Reference proteome</keyword>
<dbReference type="GO" id="GO:0005524">
    <property type="term" value="F:ATP binding"/>
    <property type="evidence" value="ECO:0007669"/>
    <property type="project" value="UniProtKB-KW"/>
</dbReference>
<dbReference type="OrthoDB" id="120976at2759"/>
<dbReference type="Pfam" id="PF05729">
    <property type="entry name" value="NACHT"/>
    <property type="match status" value="1"/>
</dbReference>
<proteinExistence type="predicted"/>
<dbReference type="RefSeq" id="XP_022103634.1">
    <property type="nucleotide sequence ID" value="XM_022247942.1"/>
</dbReference>
<keyword evidence="1" id="KW-0547">Nucleotide-binding</keyword>
<dbReference type="SUPFAM" id="SSF52047">
    <property type="entry name" value="RNI-like"/>
    <property type="match status" value="1"/>
</dbReference>
<dbReference type="Gene3D" id="3.40.50.300">
    <property type="entry name" value="P-loop containing nucleotide triphosphate hydrolases"/>
    <property type="match status" value="1"/>
</dbReference>